<dbReference type="AlphaFoldDB" id="X1M2F3"/>
<sequence length="87" mass="9980">MTEEHDLKMKKLEAEVLKITGETGGSKTPQGAFEEVREFIDEKGNFCDPEKAVSVRIKMRPMETKGLTLEDVRNVVREGKEELTVWR</sequence>
<protein>
    <submittedName>
        <fullName evidence="1">Uncharacterized protein</fullName>
    </submittedName>
</protein>
<name>X1M2F3_9ZZZZ</name>
<dbReference type="EMBL" id="BARV01005192">
    <property type="protein sequence ID" value="GAI12256.1"/>
    <property type="molecule type" value="Genomic_DNA"/>
</dbReference>
<evidence type="ECO:0000313" key="1">
    <source>
        <dbReference type="EMBL" id="GAI12256.1"/>
    </source>
</evidence>
<comment type="caution">
    <text evidence="1">The sequence shown here is derived from an EMBL/GenBank/DDBJ whole genome shotgun (WGS) entry which is preliminary data.</text>
</comment>
<accession>X1M2F3</accession>
<organism evidence="1">
    <name type="scientific">marine sediment metagenome</name>
    <dbReference type="NCBI Taxonomy" id="412755"/>
    <lineage>
        <taxon>unclassified sequences</taxon>
        <taxon>metagenomes</taxon>
        <taxon>ecological metagenomes</taxon>
    </lineage>
</organism>
<reference evidence="1" key="1">
    <citation type="journal article" date="2014" name="Front. Microbiol.">
        <title>High frequency of phylogenetically diverse reductive dehalogenase-homologous genes in deep subseafloor sedimentary metagenomes.</title>
        <authorList>
            <person name="Kawai M."/>
            <person name="Futagami T."/>
            <person name="Toyoda A."/>
            <person name="Takaki Y."/>
            <person name="Nishi S."/>
            <person name="Hori S."/>
            <person name="Arai W."/>
            <person name="Tsubouchi T."/>
            <person name="Morono Y."/>
            <person name="Uchiyama I."/>
            <person name="Ito T."/>
            <person name="Fujiyama A."/>
            <person name="Inagaki F."/>
            <person name="Takami H."/>
        </authorList>
    </citation>
    <scope>NUCLEOTIDE SEQUENCE</scope>
    <source>
        <strain evidence="1">Expedition CK06-06</strain>
    </source>
</reference>
<gene>
    <name evidence="1" type="ORF">S06H3_10953</name>
</gene>
<proteinExistence type="predicted"/>